<comment type="caution">
    <text evidence="1">The sequence shown here is derived from an EMBL/GenBank/DDBJ whole genome shotgun (WGS) entry which is preliminary data.</text>
</comment>
<evidence type="ECO:0000313" key="1">
    <source>
        <dbReference type="EMBL" id="PSS07947.1"/>
    </source>
</evidence>
<name>A0A2R6QH45_ACTCC</name>
<organism evidence="1 2">
    <name type="scientific">Actinidia chinensis var. chinensis</name>
    <name type="common">Chinese soft-hair kiwi</name>
    <dbReference type="NCBI Taxonomy" id="1590841"/>
    <lineage>
        <taxon>Eukaryota</taxon>
        <taxon>Viridiplantae</taxon>
        <taxon>Streptophyta</taxon>
        <taxon>Embryophyta</taxon>
        <taxon>Tracheophyta</taxon>
        <taxon>Spermatophyta</taxon>
        <taxon>Magnoliopsida</taxon>
        <taxon>eudicotyledons</taxon>
        <taxon>Gunneridae</taxon>
        <taxon>Pentapetalae</taxon>
        <taxon>asterids</taxon>
        <taxon>Ericales</taxon>
        <taxon>Actinidiaceae</taxon>
        <taxon>Actinidia</taxon>
    </lineage>
</organism>
<keyword evidence="2" id="KW-1185">Reference proteome</keyword>
<evidence type="ECO:0000313" key="2">
    <source>
        <dbReference type="Proteomes" id="UP000241394"/>
    </source>
</evidence>
<gene>
    <name evidence="1" type="ORF">CEY00_Acc18304</name>
</gene>
<dbReference type="AlphaFoldDB" id="A0A2R6QH45"/>
<dbReference type="STRING" id="1590841.A0A2R6QH45"/>
<dbReference type="InParanoid" id="A0A2R6QH45"/>
<proteinExistence type="predicted"/>
<accession>A0A2R6QH45</accession>
<dbReference type="EMBL" id="NKQK01000016">
    <property type="protein sequence ID" value="PSS07947.1"/>
    <property type="molecule type" value="Genomic_DNA"/>
</dbReference>
<reference evidence="1 2" key="1">
    <citation type="submission" date="2017-07" db="EMBL/GenBank/DDBJ databases">
        <title>An improved, manually edited Actinidia chinensis var. chinensis (kiwifruit) genome highlights the challenges associated with draft genomes and gene prediction in plants.</title>
        <authorList>
            <person name="Pilkington S."/>
            <person name="Crowhurst R."/>
            <person name="Hilario E."/>
            <person name="Nardozza S."/>
            <person name="Fraser L."/>
            <person name="Peng Y."/>
            <person name="Gunaseelan K."/>
            <person name="Simpson R."/>
            <person name="Tahir J."/>
            <person name="Deroles S."/>
            <person name="Templeton K."/>
            <person name="Luo Z."/>
            <person name="Davy M."/>
            <person name="Cheng C."/>
            <person name="Mcneilage M."/>
            <person name="Scaglione D."/>
            <person name="Liu Y."/>
            <person name="Zhang Q."/>
            <person name="Datson P."/>
            <person name="De Silva N."/>
            <person name="Gardiner S."/>
            <person name="Bassett H."/>
            <person name="Chagne D."/>
            <person name="Mccallum J."/>
            <person name="Dzierzon H."/>
            <person name="Deng C."/>
            <person name="Wang Y.-Y."/>
            <person name="Barron N."/>
            <person name="Manako K."/>
            <person name="Bowen J."/>
            <person name="Foster T."/>
            <person name="Erridge Z."/>
            <person name="Tiffin H."/>
            <person name="Waite C."/>
            <person name="Davies K."/>
            <person name="Grierson E."/>
            <person name="Laing W."/>
            <person name="Kirk R."/>
            <person name="Chen X."/>
            <person name="Wood M."/>
            <person name="Montefiori M."/>
            <person name="Brummell D."/>
            <person name="Schwinn K."/>
            <person name="Catanach A."/>
            <person name="Fullerton C."/>
            <person name="Li D."/>
            <person name="Meiyalaghan S."/>
            <person name="Nieuwenhuizen N."/>
            <person name="Read N."/>
            <person name="Prakash R."/>
            <person name="Hunter D."/>
            <person name="Zhang H."/>
            <person name="Mckenzie M."/>
            <person name="Knabel M."/>
            <person name="Harris A."/>
            <person name="Allan A."/>
            <person name="Chen A."/>
            <person name="Janssen B."/>
            <person name="Plunkett B."/>
            <person name="Dwamena C."/>
            <person name="Voogd C."/>
            <person name="Leif D."/>
            <person name="Lafferty D."/>
            <person name="Souleyre E."/>
            <person name="Varkonyi-Gasic E."/>
            <person name="Gambi F."/>
            <person name="Hanley J."/>
            <person name="Yao J.-L."/>
            <person name="Cheung J."/>
            <person name="David K."/>
            <person name="Warren B."/>
            <person name="Marsh K."/>
            <person name="Snowden K."/>
            <person name="Lin-Wang K."/>
            <person name="Brian L."/>
            <person name="Martinez-Sanchez M."/>
            <person name="Wang M."/>
            <person name="Ileperuma N."/>
            <person name="Macnee N."/>
            <person name="Campin R."/>
            <person name="Mcatee P."/>
            <person name="Drummond R."/>
            <person name="Espley R."/>
            <person name="Ireland H."/>
            <person name="Wu R."/>
            <person name="Atkinson R."/>
            <person name="Karunairetnam S."/>
            <person name="Bulley S."/>
            <person name="Chunkath S."/>
            <person name="Hanley Z."/>
            <person name="Storey R."/>
            <person name="Thrimawithana A."/>
            <person name="Thomson S."/>
            <person name="David C."/>
            <person name="Testolin R."/>
        </authorList>
    </citation>
    <scope>NUCLEOTIDE SEQUENCE [LARGE SCALE GENOMIC DNA]</scope>
    <source>
        <strain evidence="2">cv. Red5</strain>
        <tissue evidence="1">Young leaf</tissue>
    </source>
</reference>
<sequence length="137" mass="15687">MEKALTKVGSIKAGTFWVSKKAKEEISNITQDLTTFSSTVEEKAKWVFNKLKDFLKHCRRESKMGVQQAERQAIEGLARSPPRVQPTSWNFLKHCRRESKMGVQQAERQAIEGLARSPPRVQPTSWLVSPEHNVLRI</sequence>
<dbReference type="Proteomes" id="UP000241394">
    <property type="component" value="Chromosome LG16"/>
</dbReference>
<dbReference type="OrthoDB" id="1934637at2759"/>
<protein>
    <submittedName>
        <fullName evidence="1">Uncharacterized protein</fullName>
    </submittedName>
</protein>
<reference evidence="2" key="2">
    <citation type="journal article" date="2018" name="BMC Genomics">
        <title>A manually annotated Actinidia chinensis var. chinensis (kiwifruit) genome highlights the challenges associated with draft genomes and gene prediction in plants.</title>
        <authorList>
            <person name="Pilkington S.M."/>
            <person name="Crowhurst R."/>
            <person name="Hilario E."/>
            <person name="Nardozza S."/>
            <person name="Fraser L."/>
            <person name="Peng Y."/>
            <person name="Gunaseelan K."/>
            <person name="Simpson R."/>
            <person name="Tahir J."/>
            <person name="Deroles S.C."/>
            <person name="Templeton K."/>
            <person name="Luo Z."/>
            <person name="Davy M."/>
            <person name="Cheng C."/>
            <person name="McNeilage M."/>
            <person name="Scaglione D."/>
            <person name="Liu Y."/>
            <person name="Zhang Q."/>
            <person name="Datson P."/>
            <person name="De Silva N."/>
            <person name="Gardiner S.E."/>
            <person name="Bassett H."/>
            <person name="Chagne D."/>
            <person name="McCallum J."/>
            <person name="Dzierzon H."/>
            <person name="Deng C."/>
            <person name="Wang Y.Y."/>
            <person name="Barron L."/>
            <person name="Manako K."/>
            <person name="Bowen J."/>
            <person name="Foster T.M."/>
            <person name="Erridge Z.A."/>
            <person name="Tiffin H."/>
            <person name="Waite C.N."/>
            <person name="Davies K.M."/>
            <person name="Grierson E.P."/>
            <person name="Laing W.A."/>
            <person name="Kirk R."/>
            <person name="Chen X."/>
            <person name="Wood M."/>
            <person name="Montefiori M."/>
            <person name="Brummell D.A."/>
            <person name="Schwinn K.E."/>
            <person name="Catanach A."/>
            <person name="Fullerton C."/>
            <person name="Li D."/>
            <person name="Meiyalaghan S."/>
            <person name="Nieuwenhuizen N."/>
            <person name="Read N."/>
            <person name="Prakash R."/>
            <person name="Hunter D."/>
            <person name="Zhang H."/>
            <person name="McKenzie M."/>
            <person name="Knabel M."/>
            <person name="Harris A."/>
            <person name="Allan A.C."/>
            <person name="Gleave A."/>
            <person name="Chen A."/>
            <person name="Janssen B.J."/>
            <person name="Plunkett B."/>
            <person name="Ampomah-Dwamena C."/>
            <person name="Voogd C."/>
            <person name="Leif D."/>
            <person name="Lafferty D."/>
            <person name="Souleyre E.J.F."/>
            <person name="Varkonyi-Gasic E."/>
            <person name="Gambi F."/>
            <person name="Hanley J."/>
            <person name="Yao J.L."/>
            <person name="Cheung J."/>
            <person name="David K.M."/>
            <person name="Warren B."/>
            <person name="Marsh K."/>
            <person name="Snowden K.C."/>
            <person name="Lin-Wang K."/>
            <person name="Brian L."/>
            <person name="Martinez-Sanchez M."/>
            <person name="Wang M."/>
            <person name="Ileperuma N."/>
            <person name="Macnee N."/>
            <person name="Campin R."/>
            <person name="McAtee P."/>
            <person name="Drummond R.S.M."/>
            <person name="Espley R.V."/>
            <person name="Ireland H.S."/>
            <person name="Wu R."/>
            <person name="Atkinson R.G."/>
            <person name="Karunairetnam S."/>
            <person name="Bulley S."/>
            <person name="Chunkath S."/>
            <person name="Hanley Z."/>
            <person name="Storey R."/>
            <person name="Thrimawithana A.H."/>
            <person name="Thomson S."/>
            <person name="David C."/>
            <person name="Testolin R."/>
            <person name="Huang H."/>
            <person name="Hellens R.P."/>
            <person name="Schaffer R.J."/>
        </authorList>
    </citation>
    <scope>NUCLEOTIDE SEQUENCE [LARGE SCALE GENOMIC DNA]</scope>
    <source>
        <strain evidence="2">cv. Red5</strain>
    </source>
</reference>
<dbReference type="Gramene" id="PSS07947">
    <property type="protein sequence ID" value="PSS07947"/>
    <property type="gene ID" value="CEY00_Acc18304"/>
</dbReference>